<dbReference type="PANTHER" id="PTHR43734:SF7">
    <property type="entry name" value="4,4'-DIAPONEUROSPORENE OXYGENASE"/>
    <property type="match status" value="1"/>
</dbReference>
<dbReference type="GO" id="GO:0016491">
    <property type="term" value="F:oxidoreductase activity"/>
    <property type="evidence" value="ECO:0007669"/>
    <property type="project" value="UniProtKB-KW"/>
</dbReference>
<dbReference type="InterPro" id="IPR036188">
    <property type="entry name" value="FAD/NAD-bd_sf"/>
</dbReference>
<organism evidence="2">
    <name type="scientific">hydrothermal vent metagenome</name>
    <dbReference type="NCBI Taxonomy" id="652676"/>
    <lineage>
        <taxon>unclassified sequences</taxon>
        <taxon>metagenomes</taxon>
        <taxon>ecological metagenomes</taxon>
    </lineage>
</organism>
<dbReference type="AlphaFoldDB" id="A0A3B0ZJE6"/>
<keyword evidence="1" id="KW-0560">Oxidoreductase</keyword>
<evidence type="ECO:0000313" key="2">
    <source>
        <dbReference type="EMBL" id="VAW81434.1"/>
    </source>
</evidence>
<dbReference type="Pfam" id="PF13450">
    <property type="entry name" value="NAD_binding_8"/>
    <property type="match status" value="1"/>
</dbReference>
<sequence length="314" mass="35367">MITQNPENKPASNYDVIIIGAGLGGLSSGLRLQSYGARVAIVERLDRVGGLCGTYYNDGHEMVIACNDFGLGMEKMLLRLGVNVKFSKPKTKIFYGRKTLTLPPNLKTLSTLLAHPIDLYRYYRALKKTWKQQDLNMNIESLVNNNVSNPKLRDLLKLPAYLMGVSPYALQVETLHHELDFEYGYWQPTTPIGGPQFMVDTMAEAFSKYGDIYLSTEFREVQQNKNAKVVVTDKCTLNTQHIINAAPQYTSYPATLKQGLAISTYALVVSNKFQYPENIHTIVHYPPDISDWFSSLENGTMPAKFGFHIYCSDL</sequence>
<dbReference type="SUPFAM" id="SSF51905">
    <property type="entry name" value="FAD/NAD(P)-binding domain"/>
    <property type="match status" value="1"/>
</dbReference>
<dbReference type="Gene3D" id="3.50.50.60">
    <property type="entry name" value="FAD/NAD(P)-binding domain"/>
    <property type="match status" value="1"/>
</dbReference>
<proteinExistence type="predicted"/>
<evidence type="ECO:0000256" key="1">
    <source>
        <dbReference type="ARBA" id="ARBA00023002"/>
    </source>
</evidence>
<dbReference type="EMBL" id="UOFL01000217">
    <property type="protein sequence ID" value="VAW81434.1"/>
    <property type="molecule type" value="Genomic_DNA"/>
</dbReference>
<gene>
    <name evidence="2" type="ORF">MNBD_GAMMA12-2824</name>
</gene>
<accession>A0A3B0ZJE6</accession>
<protein>
    <recommendedName>
        <fullName evidence="3">Amine oxidase domain-containing protein</fullName>
    </recommendedName>
</protein>
<feature type="non-terminal residue" evidence="2">
    <location>
        <position position="314"/>
    </location>
</feature>
<evidence type="ECO:0008006" key="3">
    <source>
        <dbReference type="Google" id="ProtNLM"/>
    </source>
</evidence>
<reference evidence="2" key="1">
    <citation type="submission" date="2018-06" db="EMBL/GenBank/DDBJ databases">
        <authorList>
            <person name="Zhirakovskaya E."/>
        </authorList>
    </citation>
    <scope>NUCLEOTIDE SEQUENCE</scope>
</reference>
<name>A0A3B0ZJE6_9ZZZZ</name>
<dbReference type="PANTHER" id="PTHR43734">
    <property type="entry name" value="PHYTOENE DESATURASE"/>
    <property type="match status" value="1"/>
</dbReference>